<keyword evidence="2" id="KW-0227">DNA damage</keyword>
<evidence type="ECO:0000256" key="1">
    <source>
        <dbReference type="ARBA" id="ARBA00023125"/>
    </source>
</evidence>
<name>A0A7V7GV50_9GAMM</name>
<proteinExistence type="inferred from homology"/>
<dbReference type="InterPro" id="IPR009187">
    <property type="entry name" value="Prok_Ku"/>
</dbReference>
<comment type="similarity">
    <text evidence="2">Belongs to the prokaryotic Ku family.</text>
</comment>
<dbReference type="OrthoDB" id="9795084at2"/>
<keyword evidence="2" id="KW-0233">DNA recombination</keyword>
<dbReference type="PIRSF" id="PIRSF006493">
    <property type="entry name" value="Prok_Ku"/>
    <property type="match status" value="1"/>
</dbReference>
<dbReference type="PANTHER" id="PTHR41251:SF1">
    <property type="entry name" value="NON-HOMOLOGOUS END JOINING PROTEIN KU"/>
    <property type="match status" value="1"/>
</dbReference>
<dbReference type="HAMAP" id="MF_01875">
    <property type="entry name" value="Prokaryotic_Ku"/>
    <property type="match status" value="1"/>
</dbReference>
<dbReference type="PANTHER" id="PTHR41251">
    <property type="entry name" value="NON-HOMOLOGOUS END JOINING PROTEIN KU"/>
    <property type="match status" value="1"/>
</dbReference>
<protein>
    <recommendedName>
        <fullName evidence="2">Non-homologous end joining protein Ku</fullName>
    </recommendedName>
</protein>
<dbReference type="CDD" id="cd00789">
    <property type="entry name" value="KU_like"/>
    <property type="match status" value="1"/>
</dbReference>
<comment type="subunit">
    <text evidence="2">Homodimer. Interacts with LigD.</text>
</comment>
<dbReference type="GO" id="GO:0006310">
    <property type="term" value="P:DNA recombination"/>
    <property type="evidence" value="ECO:0007669"/>
    <property type="project" value="UniProtKB-KW"/>
</dbReference>
<sequence>MARAIWKGAISFGLVHIPVALVSATSSKGIDFDWLDKRSMDRVGYKRINKTTGKEIASKHVVKGIEYEKDRYVVLSEDEIAGAHPKATQTIDIFAFVDSADIPLINIRKPYFLSPDRKGEKVYALLRETLVKTGKVALANVVVRTRQSLAALMPMDSALVVVMLRWPEEVRSLDGLNLGEDVSDPTLSKQELDMARKLVEDMTSEWKEEEYRDTFGEKIMKMVEEKAKAGKIESVEQADEGQEERRSADVVDLTELLKRSLAGKGKAKKAPAKTPAKKRAAGKTQSDEDDGEDSKPARRSSK</sequence>
<dbReference type="GO" id="GO:0003690">
    <property type="term" value="F:double-stranded DNA binding"/>
    <property type="evidence" value="ECO:0007669"/>
    <property type="project" value="UniProtKB-UniRule"/>
</dbReference>
<dbReference type="EMBL" id="QOVF01000001">
    <property type="protein sequence ID" value="KAA0695942.1"/>
    <property type="molecule type" value="Genomic_DNA"/>
</dbReference>
<keyword evidence="6" id="KW-1185">Reference proteome</keyword>
<dbReference type="Gene3D" id="2.40.290.10">
    <property type="match status" value="1"/>
</dbReference>
<dbReference type="InterPro" id="IPR006164">
    <property type="entry name" value="DNA_bd_Ku70/Ku80"/>
</dbReference>
<dbReference type="Pfam" id="PF02735">
    <property type="entry name" value="Ku"/>
    <property type="match status" value="1"/>
</dbReference>
<dbReference type="InterPro" id="IPR016194">
    <property type="entry name" value="SPOC-like_C_dom_sf"/>
</dbReference>
<feature type="compositionally biased region" description="Basic residues" evidence="3">
    <location>
        <begin position="265"/>
        <end position="281"/>
    </location>
</feature>
<comment type="function">
    <text evidence="2">With LigD forms a non-homologous end joining (NHEJ) DNA repair enzyme, which repairs dsDNA breaks with reduced fidelity. Binds linear dsDNA with 5'- and 3'- overhangs but not closed circular dsDNA nor ssDNA. Recruits and stimulates the ligase activity of LigD.</text>
</comment>
<dbReference type="GO" id="GO:0006303">
    <property type="term" value="P:double-strand break repair via nonhomologous end joining"/>
    <property type="evidence" value="ECO:0007669"/>
    <property type="project" value="UniProtKB-UniRule"/>
</dbReference>
<feature type="region of interest" description="Disordered" evidence="3">
    <location>
        <begin position="226"/>
        <end position="302"/>
    </location>
</feature>
<dbReference type="Proteomes" id="UP000463138">
    <property type="component" value="Unassembled WGS sequence"/>
</dbReference>
<keyword evidence="1 2" id="KW-0238">DNA-binding</keyword>
<evidence type="ECO:0000256" key="2">
    <source>
        <dbReference type="HAMAP-Rule" id="MF_01875"/>
    </source>
</evidence>
<evidence type="ECO:0000256" key="3">
    <source>
        <dbReference type="SAM" id="MobiDB-lite"/>
    </source>
</evidence>
<accession>A0A7V7GV50</accession>
<comment type="caution">
    <text evidence="5">The sequence shown here is derived from an EMBL/GenBank/DDBJ whole genome shotgun (WGS) entry which is preliminary data.</text>
</comment>
<evidence type="ECO:0000313" key="5">
    <source>
        <dbReference type="EMBL" id="KAA0695942.1"/>
    </source>
</evidence>
<reference evidence="5 6" key="1">
    <citation type="submission" date="2018-07" db="EMBL/GenBank/DDBJ databases">
        <title>Pseudomonas laoshanensis sp. nov., isolated from soil.</title>
        <authorList>
            <person name="Sun J."/>
            <person name="Yu L."/>
            <person name="Wang M."/>
            <person name="Zhang C."/>
        </authorList>
    </citation>
    <scope>NUCLEOTIDE SEQUENCE [LARGE SCALE GENOMIC DNA]</scope>
    <source>
        <strain evidence="5 6">Y22</strain>
    </source>
</reference>
<evidence type="ECO:0000259" key="4">
    <source>
        <dbReference type="SMART" id="SM00559"/>
    </source>
</evidence>
<dbReference type="SMART" id="SM00559">
    <property type="entry name" value="Ku78"/>
    <property type="match status" value="1"/>
</dbReference>
<organism evidence="5 6">
    <name type="scientific">Halopseudomonas laoshanensis</name>
    <dbReference type="NCBI Taxonomy" id="2268758"/>
    <lineage>
        <taxon>Bacteria</taxon>
        <taxon>Pseudomonadati</taxon>
        <taxon>Pseudomonadota</taxon>
        <taxon>Gammaproteobacteria</taxon>
        <taxon>Pseudomonadales</taxon>
        <taxon>Pseudomonadaceae</taxon>
        <taxon>Halopseudomonas</taxon>
    </lineage>
</organism>
<gene>
    <name evidence="2" type="primary">ku</name>
    <name evidence="5" type="ORF">DT594_00815</name>
</gene>
<dbReference type="RefSeq" id="WP_149330942.1">
    <property type="nucleotide sequence ID" value="NZ_QOVF01000001.1"/>
</dbReference>
<evidence type="ECO:0000313" key="6">
    <source>
        <dbReference type="Proteomes" id="UP000463138"/>
    </source>
</evidence>
<feature type="domain" description="Ku" evidence="4">
    <location>
        <begin position="53"/>
        <end position="181"/>
    </location>
</feature>
<dbReference type="SUPFAM" id="SSF100939">
    <property type="entry name" value="SPOC domain-like"/>
    <property type="match status" value="1"/>
</dbReference>
<dbReference type="AlphaFoldDB" id="A0A7V7GV50"/>
<dbReference type="NCBIfam" id="TIGR02772">
    <property type="entry name" value="Ku_bact"/>
    <property type="match status" value="1"/>
</dbReference>
<keyword evidence="2" id="KW-0234">DNA repair</keyword>